<comment type="caution">
    <text evidence="1">The sequence shown here is derived from an EMBL/GenBank/DDBJ whole genome shotgun (WGS) entry which is preliminary data.</text>
</comment>
<name>X1RQN1_9ZZZZ</name>
<evidence type="ECO:0000313" key="1">
    <source>
        <dbReference type="EMBL" id="GAI57834.1"/>
    </source>
</evidence>
<gene>
    <name evidence="1" type="ORF">S06H3_60588</name>
</gene>
<reference evidence="1" key="1">
    <citation type="journal article" date="2014" name="Front. Microbiol.">
        <title>High frequency of phylogenetically diverse reductive dehalogenase-homologous genes in deep subseafloor sedimentary metagenomes.</title>
        <authorList>
            <person name="Kawai M."/>
            <person name="Futagami T."/>
            <person name="Toyoda A."/>
            <person name="Takaki Y."/>
            <person name="Nishi S."/>
            <person name="Hori S."/>
            <person name="Arai W."/>
            <person name="Tsubouchi T."/>
            <person name="Morono Y."/>
            <person name="Uchiyama I."/>
            <person name="Ito T."/>
            <person name="Fujiyama A."/>
            <person name="Inagaki F."/>
            <person name="Takami H."/>
        </authorList>
    </citation>
    <scope>NUCLEOTIDE SEQUENCE</scope>
    <source>
        <strain evidence="1">Expedition CK06-06</strain>
    </source>
</reference>
<accession>X1RQN1</accession>
<feature type="non-terminal residue" evidence="1">
    <location>
        <position position="1"/>
    </location>
</feature>
<sequence>CNASHEPIGAALASGELDGNTFSTDVWGDWETFRFVDIVELELGKIYAVLIKSPLSNNTNYAEWILNTNAGYLGGRSGYSDDNGATWQFNPVLYDNHFIIHSHMMPRARQFSIRTGNDVSDTPTVGAANYTAIFHCSQKGEAFAPYLTIKYRLPA</sequence>
<dbReference type="EMBL" id="BARV01039553">
    <property type="protein sequence ID" value="GAI57834.1"/>
    <property type="molecule type" value="Genomic_DNA"/>
</dbReference>
<protein>
    <submittedName>
        <fullName evidence="1">Uncharacterized protein</fullName>
    </submittedName>
</protein>
<organism evidence="1">
    <name type="scientific">marine sediment metagenome</name>
    <dbReference type="NCBI Taxonomy" id="412755"/>
    <lineage>
        <taxon>unclassified sequences</taxon>
        <taxon>metagenomes</taxon>
        <taxon>ecological metagenomes</taxon>
    </lineage>
</organism>
<dbReference type="AlphaFoldDB" id="X1RQN1"/>
<proteinExistence type="predicted"/>